<dbReference type="SUPFAM" id="SSF51395">
    <property type="entry name" value="FMN-linked oxidoreductases"/>
    <property type="match status" value="1"/>
</dbReference>
<dbReference type="GO" id="GO:0003959">
    <property type="term" value="F:NADPH dehydrogenase activity"/>
    <property type="evidence" value="ECO:0007669"/>
    <property type="project" value="TreeGrafter"/>
</dbReference>
<keyword evidence="3" id="KW-1185">Reference proteome</keyword>
<reference evidence="2 3" key="1">
    <citation type="submission" date="2021-07" db="EMBL/GenBank/DDBJ databases">
        <title>Genome data of Colletotrichum spaethianum.</title>
        <authorList>
            <person name="Utami Y.D."/>
            <person name="Hiruma K."/>
        </authorList>
    </citation>
    <scope>NUCLEOTIDE SEQUENCE [LARGE SCALE GENOMIC DNA]</scope>
    <source>
        <strain evidence="2 3">MAFF 242679</strain>
    </source>
</reference>
<proteinExistence type="predicted"/>
<dbReference type="PANTHER" id="PTHR22893">
    <property type="entry name" value="NADH OXIDOREDUCTASE-RELATED"/>
    <property type="match status" value="1"/>
</dbReference>
<dbReference type="GO" id="GO:0010181">
    <property type="term" value="F:FMN binding"/>
    <property type="evidence" value="ECO:0007669"/>
    <property type="project" value="InterPro"/>
</dbReference>
<dbReference type="EMBL" id="BPPX01000036">
    <property type="protein sequence ID" value="GJC88932.1"/>
    <property type="molecule type" value="Genomic_DNA"/>
</dbReference>
<name>A0AA37LY22_9PEZI</name>
<dbReference type="PANTHER" id="PTHR22893:SF91">
    <property type="entry name" value="NADPH DEHYDROGENASE 2-RELATED"/>
    <property type="match status" value="1"/>
</dbReference>
<dbReference type="InterPro" id="IPR045247">
    <property type="entry name" value="Oye-like"/>
</dbReference>
<comment type="caution">
    <text evidence="2">The sequence shown here is derived from an EMBL/GenBank/DDBJ whole genome shotgun (WGS) entry which is preliminary data.</text>
</comment>
<keyword evidence="1" id="KW-0285">Flavoprotein</keyword>
<gene>
    <name evidence="2" type="ORF">ColLi_11770</name>
</gene>
<protein>
    <submittedName>
        <fullName evidence="2">Inactive reductase easA</fullName>
    </submittedName>
</protein>
<sequence>MLIAGGFYPNNVQLAVEEHGSAEVAIVFGRWFMSNPGSPFRIQKGIPLTRYERNTFYAETEEGYTDCTFRDEFVEISKATPVEIVISAIYV</sequence>
<organism evidence="2 3">
    <name type="scientific">Colletotrichum liriopes</name>
    <dbReference type="NCBI Taxonomy" id="708192"/>
    <lineage>
        <taxon>Eukaryota</taxon>
        <taxon>Fungi</taxon>
        <taxon>Dikarya</taxon>
        <taxon>Ascomycota</taxon>
        <taxon>Pezizomycotina</taxon>
        <taxon>Sordariomycetes</taxon>
        <taxon>Hypocreomycetidae</taxon>
        <taxon>Glomerellales</taxon>
        <taxon>Glomerellaceae</taxon>
        <taxon>Colletotrichum</taxon>
        <taxon>Colletotrichum spaethianum species complex</taxon>
    </lineage>
</organism>
<dbReference type="Gene3D" id="3.20.20.70">
    <property type="entry name" value="Aldolase class I"/>
    <property type="match status" value="1"/>
</dbReference>
<evidence type="ECO:0000313" key="2">
    <source>
        <dbReference type="EMBL" id="GJC88932.1"/>
    </source>
</evidence>
<evidence type="ECO:0000256" key="1">
    <source>
        <dbReference type="ARBA" id="ARBA00022630"/>
    </source>
</evidence>
<dbReference type="AlphaFoldDB" id="A0AA37LY22"/>
<accession>A0AA37LY22</accession>
<evidence type="ECO:0000313" key="3">
    <source>
        <dbReference type="Proteomes" id="UP001055172"/>
    </source>
</evidence>
<dbReference type="Proteomes" id="UP001055172">
    <property type="component" value="Unassembled WGS sequence"/>
</dbReference>
<dbReference type="InterPro" id="IPR013785">
    <property type="entry name" value="Aldolase_TIM"/>
</dbReference>